<dbReference type="HOGENOM" id="CLU_107614_1_1_7"/>
<dbReference type="InterPro" id="IPR005268">
    <property type="entry name" value="CHP00725"/>
</dbReference>
<protein>
    <recommendedName>
        <fullName evidence="3">TIGR00725 family protein</fullName>
    </recommendedName>
</protein>
<dbReference type="Gene3D" id="3.40.50.450">
    <property type="match status" value="1"/>
</dbReference>
<dbReference type="eggNOG" id="COG1611">
    <property type="taxonomic scope" value="Bacteria"/>
</dbReference>
<dbReference type="InterPro" id="IPR041164">
    <property type="entry name" value="LDcluster4"/>
</dbReference>
<keyword evidence="2" id="KW-1185">Reference proteome</keyword>
<proteinExistence type="predicted"/>
<dbReference type="SUPFAM" id="SSF102405">
    <property type="entry name" value="MCP/YpsA-like"/>
    <property type="match status" value="1"/>
</dbReference>
<dbReference type="GO" id="GO:0005829">
    <property type="term" value="C:cytosol"/>
    <property type="evidence" value="ECO:0007669"/>
    <property type="project" value="TreeGrafter"/>
</dbReference>
<name>T2GBN4_MEGG1</name>
<reference evidence="2" key="2">
    <citation type="submission" date="2013-07" db="EMBL/GenBank/DDBJ databases">
        <authorList>
            <person name="Morais-Silva F.O."/>
            <person name="Rezende A.M."/>
            <person name="Pimentel C."/>
            <person name="Resende D.M."/>
            <person name="Santos C.I."/>
            <person name="Clemente C."/>
            <person name="de Oliveira L.M."/>
            <person name="da Silva S.M."/>
            <person name="Costa D.A."/>
            <person name="Varela-Raposo A."/>
            <person name="Horacio E.C.A."/>
            <person name="Matos M."/>
            <person name="Flores O."/>
            <person name="Ruiz J.C."/>
            <person name="Rodrigues-Pousada C."/>
        </authorList>
    </citation>
    <scope>NUCLEOTIDE SEQUENCE [LARGE SCALE GENOMIC DNA]</scope>
    <source>
        <strain evidence="2">ATCC 19364 / DSM 1382 / NCIMB 9332 / VKM B-1759</strain>
    </source>
</reference>
<reference evidence="1 2" key="1">
    <citation type="journal article" date="2013" name="J. Bacteriol.">
        <title>Roles of HynAB and Ech, the only two hydrogenases found in the model sulfate reducer Desulfovibrio gigas.</title>
        <authorList>
            <person name="Morais-Silva F.O."/>
            <person name="Santos C.I."/>
            <person name="Rodrigues R."/>
            <person name="Pereira I.A."/>
            <person name="Rodrigues-Pousada C."/>
        </authorList>
    </citation>
    <scope>NUCLEOTIDE SEQUENCE [LARGE SCALE GENOMIC DNA]</scope>
    <source>
        <strain evidence="2">ATCC 19364 / DSM 1382 / NCIMB 9332 / VKM B-1759</strain>
    </source>
</reference>
<dbReference type="Pfam" id="PF18306">
    <property type="entry name" value="LDcluster4"/>
    <property type="match status" value="1"/>
</dbReference>
<dbReference type="Proteomes" id="UP000016587">
    <property type="component" value="Chromosome"/>
</dbReference>
<dbReference type="EMBL" id="CP006585">
    <property type="protein sequence ID" value="AGW13541.1"/>
    <property type="molecule type" value="Genomic_DNA"/>
</dbReference>
<dbReference type="PANTHER" id="PTHR43393:SF3">
    <property type="entry name" value="LYSINE DECARBOXYLASE-LIKE PROTEIN"/>
    <property type="match status" value="1"/>
</dbReference>
<dbReference type="PANTHER" id="PTHR43393">
    <property type="entry name" value="CYTOKININ RIBOSIDE 5'-MONOPHOSPHATE PHOSPHORIBOHYDROLASE"/>
    <property type="match status" value="1"/>
</dbReference>
<dbReference type="PATRIC" id="fig|1121448.10.peg.1712"/>
<accession>T2GBN4</accession>
<evidence type="ECO:0000313" key="2">
    <source>
        <dbReference type="Proteomes" id="UP000016587"/>
    </source>
</evidence>
<sequence>MSVIGPGSCDADVHAAAYALGQGLARLGVAVVTGGLGGVMEAASAGAQSQGGLTIGILPGTRLEDANVYVQVPVVTGISHMRNVLVVLNGDVIVAVEGGWGTLSEFAFARKMGKVVVAMGKWSTLPDAIPAQDPASAVAAVRRQLGAMFPDWAPPHAW</sequence>
<organism evidence="1 2">
    <name type="scientific">Megalodesulfovibrio gigas (strain ATCC 19364 / DSM 1382 / NCIMB 9332 / VKM B-1759)</name>
    <name type="common">Desulfovibrio gigas</name>
    <dbReference type="NCBI Taxonomy" id="1121448"/>
    <lineage>
        <taxon>Bacteria</taxon>
        <taxon>Pseudomonadati</taxon>
        <taxon>Thermodesulfobacteriota</taxon>
        <taxon>Desulfovibrionia</taxon>
        <taxon>Desulfovibrionales</taxon>
        <taxon>Desulfovibrionaceae</taxon>
        <taxon>Megalodesulfovibrio</taxon>
    </lineage>
</organism>
<evidence type="ECO:0000313" key="1">
    <source>
        <dbReference type="EMBL" id="AGW13541.1"/>
    </source>
</evidence>
<evidence type="ECO:0008006" key="3">
    <source>
        <dbReference type="Google" id="ProtNLM"/>
    </source>
</evidence>
<dbReference type="STRING" id="1121448.DGI_1725"/>
<dbReference type="AlphaFoldDB" id="T2GBN4"/>
<dbReference type="KEGG" id="dgg:DGI_1725"/>
<dbReference type="InterPro" id="IPR052341">
    <property type="entry name" value="LOG_family_nucleotidases"/>
</dbReference>
<gene>
    <name evidence="1" type="ORF">DGI_1725</name>
</gene>
<dbReference type="NCBIfam" id="TIGR00725">
    <property type="entry name" value="TIGR00725 family protein"/>
    <property type="match status" value="1"/>
</dbReference>